<evidence type="ECO:0000259" key="6">
    <source>
        <dbReference type="Pfam" id="PF05154"/>
    </source>
</evidence>
<dbReference type="InterPro" id="IPR007829">
    <property type="entry name" value="TM2"/>
</dbReference>
<dbReference type="OrthoDB" id="9816361at2"/>
<feature type="domain" description="TM2" evidence="6">
    <location>
        <begin position="51"/>
        <end position="95"/>
    </location>
</feature>
<name>A0A841JLT3_9SPHI</name>
<dbReference type="GO" id="GO:0016020">
    <property type="term" value="C:membrane"/>
    <property type="evidence" value="ECO:0007669"/>
    <property type="project" value="UniProtKB-SubCell"/>
</dbReference>
<evidence type="ECO:0000256" key="4">
    <source>
        <dbReference type="ARBA" id="ARBA00023136"/>
    </source>
</evidence>
<keyword evidence="4 5" id="KW-0472">Membrane</keyword>
<dbReference type="Pfam" id="PF05154">
    <property type="entry name" value="TM2"/>
    <property type="match status" value="1"/>
</dbReference>
<comment type="caution">
    <text evidence="8">The sequence shown here is derived from an EMBL/GenBank/DDBJ whole genome shotgun (WGS) entry which is preliminary data.</text>
</comment>
<reference evidence="9 10" key="1">
    <citation type="submission" date="2020-08" db="EMBL/GenBank/DDBJ databases">
        <title>Genomic Encyclopedia of Type Strains, Phase IV (KMG-V): Genome sequencing to study the core and pangenomes of soil and plant-associated prokaryotes.</title>
        <authorList>
            <person name="Whitman W."/>
        </authorList>
    </citation>
    <scope>NUCLEOTIDE SEQUENCE [LARGE SCALE GENOMIC DNA]</scope>
    <source>
        <strain evidence="7 9">ANJLi2</strain>
        <strain evidence="8 10">MP601</strain>
    </source>
</reference>
<dbReference type="Proteomes" id="UP000541583">
    <property type="component" value="Unassembled WGS sequence"/>
</dbReference>
<keyword evidence="2 5" id="KW-0812">Transmembrane</keyword>
<evidence type="ECO:0000313" key="9">
    <source>
        <dbReference type="Proteomes" id="UP000541583"/>
    </source>
</evidence>
<dbReference type="Proteomes" id="UP000548326">
    <property type="component" value="Unassembled WGS sequence"/>
</dbReference>
<dbReference type="RefSeq" id="WP_076376666.1">
    <property type="nucleotide sequence ID" value="NZ_FTMG01000014.1"/>
</dbReference>
<comment type="subcellular location">
    <subcellularLocation>
        <location evidence="1">Membrane</location>
        <topology evidence="1">Multi-pass membrane protein</topology>
    </subcellularLocation>
</comment>
<protein>
    <submittedName>
        <fullName evidence="8">TM2 domain-containing membrane protein YozV</fullName>
    </submittedName>
</protein>
<feature type="transmembrane region" description="Helical" evidence="5">
    <location>
        <begin position="51"/>
        <end position="70"/>
    </location>
</feature>
<evidence type="ECO:0000313" key="7">
    <source>
        <dbReference type="EMBL" id="MBB6111862.1"/>
    </source>
</evidence>
<evidence type="ECO:0000256" key="3">
    <source>
        <dbReference type="ARBA" id="ARBA00022989"/>
    </source>
</evidence>
<gene>
    <name evidence="8" type="ORF">HDF22_003451</name>
    <name evidence="7" type="ORF">HDF23_004634</name>
</gene>
<dbReference type="EMBL" id="JACHCA010000009">
    <property type="protein sequence ID" value="MBB6129325.1"/>
    <property type="molecule type" value="Genomic_DNA"/>
</dbReference>
<proteinExistence type="predicted"/>
<keyword evidence="9" id="KW-1185">Reference proteome</keyword>
<evidence type="ECO:0000256" key="5">
    <source>
        <dbReference type="SAM" id="Phobius"/>
    </source>
</evidence>
<evidence type="ECO:0000313" key="8">
    <source>
        <dbReference type="EMBL" id="MBB6129325.1"/>
    </source>
</evidence>
<evidence type="ECO:0000256" key="1">
    <source>
        <dbReference type="ARBA" id="ARBA00004141"/>
    </source>
</evidence>
<sequence>MNMYQDPYMNFADMGPEEMGFLQQATGELSESQKKYFYMVYGSKRKNANEILIFTLLGFVGFAGIQRFVLGQIGMGILYFFTGGLCIIGTIVDLVNNKSLTLKYNKEMAYESHRMAILSN</sequence>
<keyword evidence="3 5" id="KW-1133">Transmembrane helix</keyword>
<dbReference type="AlphaFoldDB" id="A0A841JLT3"/>
<evidence type="ECO:0000313" key="10">
    <source>
        <dbReference type="Proteomes" id="UP000548326"/>
    </source>
</evidence>
<accession>A0A841JLT3</accession>
<evidence type="ECO:0000256" key="2">
    <source>
        <dbReference type="ARBA" id="ARBA00022692"/>
    </source>
</evidence>
<organism evidence="8 10">
    <name type="scientific">Mucilaginibacter lappiensis</name>
    <dbReference type="NCBI Taxonomy" id="354630"/>
    <lineage>
        <taxon>Bacteria</taxon>
        <taxon>Pseudomonadati</taxon>
        <taxon>Bacteroidota</taxon>
        <taxon>Sphingobacteriia</taxon>
        <taxon>Sphingobacteriales</taxon>
        <taxon>Sphingobacteriaceae</taxon>
        <taxon>Mucilaginibacter</taxon>
    </lineage>
</organism>
<dbReference type="EMBL" id="JACHCB010000014">
    <property type="protein sequence ID" value="MBB6111862.1"/>
    <property type="molecule type" value="Genomic_DNA"/>
</dbReference>
<feature type="transmembrane region" description="Helical" evidence="5">
    <location>
        <begin position="76"/>
        <end position="96"/>
    </location>
</feature>